<proteinExistence type="predicted"/>
<protein>
    <submittedName>
        <fullName evidence="3">Protein-tyrosine-phosphatase</fullName>
    </submittedName>
</protein>
<dbReference type="PROSITE" id="PS50056">
    <property type="entry name" value="TYR_PHOSPHATASE_2"/>
    <property type="match status" value="1"/>
</dbReference>
<comment type="caution">
    <text evidence="3">The sequence shown here is derived from an EMBL/GenBank/DDBJ whole genome shotgun (WGS) entry which is preliminary data.</text>
</comment>
<dbReference type="InterPro" id="IPR029021">
    <property type="entry name" value="Prot-tyrosine_phosphatase-like"/>
</dbReference>
<gene>
    <name evidence="3" type="ORF">GCM10011415_09430</name>
</gene>
<sequence>MLTQFWEKITKAERKVRHSFGKDISTPQSRALSTVHYHLFDHAWLRSVWTNFWQIAPGVWRSNQPTHGRFRKYAAMGIRTVITLRGEEKYSHYLFEKESCEKLGLTLEHAKLWARMAPKRERIQHLIDTMRRAERPMMFHCKSGADRAGFASAVYLMVFEGVPVSEARKQMGLKYIHLEFTRTGIQGYILDTYAARLTRGPIGFEDWIATEYDSKPVQAGFDAKRPPAEIASELAERAGQDAEGGPA</sequence>
<evidence type="ECO:0000259" key="2">
    <source>
        <dbReference type="PROSITE" id="PS50056"/>
    </source>
</evidence>
<dbReference type="Pfam" id="PF22784">
    <property type="entry name" value="PTP-SAK"/>
    <property type="match status" value="1"/>
</dbReference>
<evidence type="ECO:0000256" key="1">
    <source>
        <dbReference type="ARBA" id="ARBA00022801"/>
    </source>
</evidence>
<dbReference type="InterPro" id="IPR057023">
    <property type="entry name" value="PTP-SAK"/>
</dbReference>
<dbReference type="InterPro" id="IPR000387">
    <property type="entry name" value="Tyr_Pase_dom"/>
</dbReference>
<feature type="domain" description="Tyrosine specific protein phosphatases" evidence="2">
    <location>
        <begin position="121"/>
        <end position="171"/>
    </location>
</feature>
<keyword evidence="4" id="KW-1185">Reference proteome</keyword>
<dbReference type="Proteomes" id="UP000617145">
    <property type="component" value="Unassembled WGS sequence"/>
</dbReference>
<name>A0A8J3EFK2_9RHOB</name>
<keyword evidence="1" id="KW-0378">Hydrolase</keyword>
<dbReference type="EMBL" id="BMJV01000001">
    <property type="protein sequence ID" value="GGG64844.1"/>
    <property type="molecule type" value="Genomic_DNA"/>
</dbReference>
<evidence type="ECO:0000313" key="4">
    <source>
        <dbReference type="Proteomes" id="UP000617145"/>
    </source>
</evidence>
<dbReference type="AlphaFoldDB" id="A0A8J3EFK2"/>
<reference evidence="3" key="2">
    <citation type="submission" date="2020-09" db="EMBL/GenBank/DDBJ databases">
        <authorList>
            <person name="Sun Q."/>
            <person name="Zhou Y."/>
        </authorList>
    </citation>
    <scope>NUCLEOTIDE SEQUENCE</scope>
    <source>
        <strain evidence="3">CGMCC 1.15762</strain>
    </source>
</reference>
<dbReference type="GO" id="GO:0016791">
    <property type="term" value="F:phosphatase activity"/>
    <property type="evidence" value="ECO:0007669"/>
    <property type="project" value="UniProtKB-ARBA"/>
</dbReference>
<accession>A0A8J3EFK2</accession>
<reference evidence="3" key="1">
    <citation type="journal article" date="2014" name="Int. J. Syst. Evol. Microbiol.">
        <title>Complete genome sequence of Corynebacterium casei LMG S-19264T (=DSM 44701T), isolated from a smear-ripened cheese.</title>
        <authorList>
            <consortium name="US DOE Joint Genome Institute (JGI-PGF)"/>
            <person name="Walter F."/>
            <person name="Albersmeier A."/>
            <person name="Kalinowski J."/>
            <person name="Ruckert C."/>
        </authorList>
    </citation>
    <scope>NUCLEOTIDE SEQUENCE</scope>
    <source>
        <strain evidence="3">CGMCC 1.15762</strain>
    </source>
</reference>
<dbReference type="Gene3D" id="3.90.190.10">
    <property type="entry name" value="Protein tyrosine phosphatase superfamily"/>
    <property type="match status" value="1"/>
</dbReference>
<organism evidence="3 4">
    <name type="scientific">Salipiger pallidus</name>
    <dbReference type="NCBI Taxonomy" id="1775170"/>
    <lineage>
        <taxon>Bacteria</taxon>
        <taxon>Pseudomonadati</taxon>
        <taxon>Pseudomonadota</taxon>
        <taxon>Alphaproteobacteria</taxon>
        <taxon>Rhodobacterales</taxon>
        <taxon>Roseobacteraceae</taxon>
        <taxon>Salipiger</taxon>
    </lineage>
</organism>
<dbReference type="RefSeq" id="WP_188789026.1">
    <property type="nucleotide sequence ID" value="NZ_BMJV01000001.1"/>
</dbReference>
<dbReference type="SUPFAM" id="SSF52799">
    <property type="entry name" value="(Phosphotyrosine protein) phosphatases II"/>
    <property type="match status" value="1"/>
</dbReference>
<evidence type="ECO:0000313" key="3">
    <source>
        <dbReference type="EMBL" id="GGG64844.1"/>
    </source>
</evidence>